<proteinExistence type="predicted"/>
<dbReference type="Proteomes" id="UP000275408">
    <property type="component" value="Unassembled WGS sequence"/>
</dbReference>
<accession>A0A3M6TV62</accession>
<organism evidence="5 6">
    <name type="scientific">Pocillopora damicornis</name>
    <name type="common">Cauliflower coral</name>
    <name type="synonym">Millepora damicornis</name>
    <dbReference type="NCBI Taxonomy" id="46731"/>
    <lineage>
        <taxon>Eukaryota</taxon>
        <taxon>Metazoa</taxon>
        <taxon>Cnidaria</taxon>
        <taxon>Anthozoa</taxon>
        <taxon>Hexacorallia</taxon>
        <taxon>Scleractinia</taxon>
        <taxon>Astrocoeniina</taxon>
        <taxon>Pocilloporidae</taxon>
        <taxon>Pocillopora</taxon>
    </lineage>
</organism>
<dbReference type="GO" id="GO:0005882">
    <property type="term" value="C:intermediate filament"/>
    <property type="evidence" value="ECO:0007669"/>
    <property type="project" value="UniProtKB-KW"/>
</dbReference>
<protein>
    <recommendedName>
        <fullName evidence="4">IF rod domain-containing protein</fullName>
    </recommendedName>
</protein>
<keyword evidence="1" id="KW-0403">Intermediate filament</keyword>
<evidence type="ECO:0000313" key="5">
    <source>
        <dbReference type="EMBL" id="RMX45231.1"/>
    </source>
</evidence>
<evidence type="ECO:0000256" key="2">
    <source>
        <dbReference type="ARBA" id="ARBA00023054"/>
    </source>
</evidence>
<dbReference type="PANTHER" id="PTHR45652:SF21">
    <property type="entry name" value="ZINC FINGER CCCH DOMAIN-CONTAINING PROTEIN 13-LIKE ISOFORM X1"/>
    <property type="match status" value="1"/>
</dbReference>
<feature type="domain" description="IF rod" evidence="4">
    <location>
        <begin position="41"/>
        <end position="86"/>
    </location>
</feature>
<feature type="coiled-coil region" evidence="3">
    <location>
        <begin position="38"/>
        <end position="72"/>
    </location>
</feature>
<dbReference type="AlphaFoldDB" id="A0A3M6TV62"/>
<dbReference type="PANTHER" id="PTHR45652">
    <property type="entry name" value="GLIAL FIBRILLARY ACIDIC PROTEIN"/>
    <property type="match status" value="1"/>
</dbReference>
<dbReference type="Pfam" id="PF00038">
    <property type="entry name" value="Filament"/>
    <property type="match status" value="1"/>
</dbReference>
<dbReference type="InterPro" id="IPR050405">
    <property type="entry name" value="Intermediate_filament"/>
</dbReference>
<dbReference type="GO" id="GO:0045109">
    <property type="term" value="P:intermediate filament organization"/>
    <property type="evidence" value="ECO:0007669"/>
    <property type="project" value="TreeGrafter"/>
</dbReference>
<evidence type="ECO:0000313" key="6">
    <source>
        <dbReference type="Proteomes" id="UP000275408"/>
    </source>
</evidence>
<evidence type="ECO:0000259" key="4">
    <source>
        <dbReference type="PROSITE" id="PS51842"/>
    </source>
</evidence>
<sequence>MFSVLSDMVSVVKSPSWHSTRTSSTGDLLTRNKRKMSLAKEKDDLRNLNDRFAAYIEKVRNLEEENKKLKNEAWVTMVPTISTILP</sequence>
<comment type="caution">
    <text evidence="5">The sequence shown here is derived from an EMBL/GenBank/DDBJ whole genome shotgun (WGS) entry which is preliminary data.</text>
</comment>
<evidence type="ECO:0000256" key="1">
    <source>
        <dbReference type="ARBA" id="ARBA00022754"/>
    </source>
</evidence>
<dbReference type="EMBL" id="RCHS01002836">
    <property type="protein sequence ID" value="RMX45231.1"/>
    <property type="molecule type" value="Genomic_DNA"/>
</dbReference>
<reference evidence="5 6" key="1">
    <citation type="journal article" date="2018" name="Sci. Rep.">
        <title>Comparative analysis of the Pocillopora damicornis genome highlights role of immune system in coral evolution.</title>
        <authorList>
            <person name="Cunning R."/>
            <person name="Bay R.A."/>
            <person name="Gillette P."/>
            <person name="Baker A.C."/>
            <person name="Traylor-Knowles N."/>
        </authorList>
    </citation>
    <scope>NUCLEOTIDE SEQUENCE [LARGE SCALE GENOMIC DNA]</scope>
    <source>
        <strain evidence="5">RSMAS</strain>
        <tissue evidence="5">Whole animal</tissue>
    </source>
</reference>
<dbReference type="PROSITE" id="PS51842">
    <property type="entry name" value="IF_ROD_2"/>
    <property type="match status" value="1"/>
</dbReference>
<gene>
    <name evidence="5" type="ORF">pdam_00000789</name>
</gene>
<dbReference type="InterPro" id="IPR039008">
    <property type="entry name" value="IF_rod_dom"/>
</dbReference>
<keyword evidence="6" id="KW-1185">Reference proteome</keyword>
<dbReference type="GO" id="GO:0005200">
    <property type="term" value="F:structural constituent of cytoskeleton"/>
    <property type="evidence" value="ECO:0007669"/>
    <property type="project" value="TreeGrafter"/>
</dbReference>
<name>A0A3M6TV62_POCDA</name>
<dbReference type="GO" id="GO:0005737">
    <property type="term" value="C:cytoplasm"/>
    <property type="evidence" value="ECO:0007669"/>
    <property type="project" value="TreeGrafter"/>
</dbReference>
<dbReference type="SUPFAM" id="SSF64593">
    <property type="entry name" value="Intermediate filament protein, coiled coil region"/>
    <property type="match status" value="1"/>
</dbReference>
<keyword evidence="2 3" id="KW-0175">Coiled coil</keyword>
<evidence type="ECO:0000256" key="3">
    <source>
        <dbReference type="SAM" id="Coils"/>
    </source>
</evidence>